<dbReference type="AlphaFoldDB" id="A0A4S2CZ55"/>
<sequence length="121" mass="12871">MTMLWWMLLAQAAVGTGYDQVRALAHSDEGSLEPVAYAAMIDGMSRVGGDGFARCLPTPAPETLAAFTVVLQLDAQGRVVRTWREGDGAVARCIEAGFAGTTVFVPPKAPFHAAFEFQGQP</sequence>
<reference evidence="1 2" key="1">
    <citation type="submission" date="2019-04" db="EMBL/GenBank/DDBJ databases">
        <title>Microbes associate with the intestines of laboratory mice.</title>
        <authorList>
            <person name="Navarre W."/>
            <person name="Wong E."/>
            <person name="Huang K."/>
            <person name="Tropini C."/>
            <person name="Ng K."/>
            <person name="Yu B."/>
        </authorList>
    </citation>
    <scope>NUCLEOTIDE SEQUENCE [LARGE SCALE GENOMIC DNA]</scope>
    <source>
        <strain evidence="1 2">NM62_B4-13</strain>
    </source>
</reference>
<dbReference type="EMBL" id="SRYW01000008">
    <property type="protein sequence ID" value="TGY33902.1"/>
    <property type="molecule type" value="Genomic_DNA"/>
</dbReference>
<dbReference type="Proteomes" id="UP000306631">
    <property type="component" value="Unassembled WGS sequence"/>
</dbReference>
<dbReference type="RefSeq" id="WP_136005215.1">
    <property type="nucleotide sequence ID" value="NZ_SRYW01000008.1"/>
</dbReference>
<name>A0A4S2CZ55_STEMA</name>
<evidence type="ECO:0000313" key="1">
    <source>
        <dbReference type="EMBL" id="TGY33902.1"/>
    </source>
</evidence>
<protein>
    <submittedName>
        <fullName evidence="1">Uncharacterized protein</fullName>
    </submittedName>
</protein>
<evidence type="ECO:0000313" key="2">
    <source>
        <dbReference type="Proteomes" id="UP000306631"/>
    </source>
</evidence>
<organism evidence="1 2">
    <name type="scientific">Stenotrophomonas maltophilia</name>
    <name type="common">Pseudomonas maltophilia</name>
    <name type="synonym">Xanthomonas maltophilia</name>
    <dbReference type="NCBI Taxonomy" id="40324"/>
    <lineage>
        <taxon>Bacteria</taxon>
        <taxon>Pseudomonadati</taxon>
        <taxon>Pseudomonadota</taxon>
        <taxon>Gammaproteobacteria</taxon>
        <taxon>Lysobacterales</taxon>
        <taxon>Lysobacteraceae</taxon>
        <taxon>Stenotrophomonas</taxon>
        <taxon>Stenotrophomonas maltophilia group</taxon>
    </lineage>
</organism>
<gene>
    <name evidence="1" type="ORF">E5352_11035</name>
</gene>
<comment type="caution">
    <text evidence="1">The sequence shown here is derived from an EMBL/GenBank/DDBJ whole genome shotgun (WGS) entry which is preliminary data.</text>
</comment>
<proteinExistence type="predicted"/>
<dbReference type="OrthoDB" id="5956725at2"/>
<accession>A0A4S2CZ55</accession>